<feature type="domain" description="Apple" evidence="2">
    <location>
        <begin position="172"/>
        <end position="250"/>
    </location>
</feature>
<organism evidence="3 4">
    <name type="scientific">Pomacea canaliculata</name>
    <name type="common">Golden apple snail</name>
    <dbReference type="NCBI Taxonomy" id="400727"/>
    <lineage>
        <taxon>Eukaryota</taxon>
        <taxon>Metazoa</taxon>
        <taxon>Spiralia</taxon>
        <taxon>Lophotrochozoa</taxon>
        <taxon>Mollusca</taxon>
        <taxon>Gastropoda</taxon>
        <taxon>Caenogastropoda</taxon>
        <taxon>Architaenioglossa</taxon>
        <taxon>Ampullarioidea</taxon>
        <taxon>Ampullariidae</taxon>
        <taxon>Pomacea</taxon>
    </lineage>
</organism>
<keyword evidence="4" id="KW-1185">Reference proteome</keyword>
<sequence length="2112" mass="233894">MGFDSSLNITRDTQSMRNPQQFFYLDGNIQYAGQREVRGVQADSTKYVTDVGPQRPNPFLNASLPVKILMWENNQLINAYNIYDFDQDNTNPGAFDVTACFEDNESIDFQIALTTPTVRPLPGLRRTAVQLLASSITQTIKISPLRLQNLQLTWTGGIAFLKGTLLDAPPITAKFEYNPGKMIQQSSQGRFLNNIITVSDCATQCNNLQGCTAFDYCSASQVCRLATLPPNSPALAIMNNSNCDFYPLVTTNIQQSDLQTAWVALKNLVFGTGLKVDVPLSGSPFNRSRSQPTRPDQKITLTARWITDQVAPVNGRTAIDSLTIQQFTARPGTQGKGSDDRISGVSVDDCAVACVNELTFTCQSFSYCYTTGTCFMSRHHPDDDPSFLRRSPSCDTYRRNYTSDYEKFDGQTVLSATDAIYQNVISDSACAKLCNNYNGFHCESFDYCSNIRTCFLGRTHYYDVPKANIKQAPACAHYSRSYMADFLSTAHKVVQLRDNRIIQDVTAQECAKLCVQEPGFTCMSFDYCGNVTECRLSDASVSSTGQAQAPVASTVQNCLLLVLAASLGWTAGQQPGNVCANVGNGAVANGPPLPDLPAKSFKSVVRAVLLDKNVTIEAREYVSETANAATLVIMYQGQQNTIVMDYNTGPGLLHLAQPRNRCCSDITLARAPVSTPVARSISERLTHVCVADTLCMAQNLSTDPNRVLFGMSPNPNTQMPHLYSLDKVLQLSKNSTLVVPNYTTPSGNLPVPIAAEVQGVRTYPNKTQYLFHHVYQYINFEPYVDDPESVFNTPPGVYCIGRMSTLPVPSIDPSFYYREEVSNPITFTFTQASIWYDYNLQLTRTDSRLYPTTQATTLSLVGPYTVIHDYRTVSLRSTCKDGVKAADYELKNNFEDFGHCLQLVLKYSEEMSLSKVCSTPLTKQRGVQHRPHTIISDGIRRRVQRQHRHPQHPGSHAVLQHQRRGSHRVGGTAARARSTSRCLQKFTDQIPGRGGVIYEVYFIKNALDATDVGSDSQANRSVPVLIMEWEDGTLVNEYNIYDFDQDSPTYNVFDVSPCFSAGGSVDFEIAFSAPTTTSIPSQTDLVMGLIRMNLVAAVPMTPIRLPETRLRWDSQFVYMEGTVLDRAPPHTKYRAYPNVAMQSSDGRQVPSTADVDSCADACQKLQDWHCTTFDYCPGSKMCILGKIVNNRQSMSLVNSSTCNHYASVVASDYIAEPTLLDAWQKMQNSLYAPGLTIAVPLNASNLGLVTSPSQVVAQEYVDEDANAGAIVLRQAGVETNMIMSYNTNEVFYVSDNPSPDGSELITCSQQQGQVYRGMTFLEGVPTNRWTSSMYWSTLNSNFTLDYYFTVPNYTSPGGGQSIPVMAEVQGRTSYLNLTFWNFHHIYQYIDFQPYVNDPESQFNVWYDYDLKLFRIDVREAPDGTSTPLSQVGPYSMIHDYSTGVQYTIDHSNGACSIDPLSADAQGFDASLNITRGTLSMRSPLQLFNLLNDSQYVGQRTVRGGQQADVFQRLTDQLPGHGLVVYEVYFLNNTIVWTDVGSDANRQAPVPVKILEWENGQLVNEVNIYDFDEDSPESDAYDISACFNDYQSIDFEMAFSSKLDLLQIPRPRCQCPAIAQEAIGILRLAVAISALMSPIRLQGTRLHWDDNMVYLQGTITDRAPTLAKYEYQPKQMMQTNSGKAAPNTVDAKACANLCDGWKEWTCTSFDYCASQQMCMIARPATNGQPVSLLNNTNCDHYSRAIGGSFDNQPSLLDAWTNLKNAVYGKGIAVDVSLTGSFATMTMTLNAKWITDQVVSTVNRNSAGASLQQFQALPNTEGKGYDELIRGLSVDDCAQSCTSEQTFSCQSFVYCWEAGTCFLSRQHPDETPRLLKKSPACDLYFRNYTSDYQKFDGQTVLSNSDTVYQNVFSDSSCAKLCTYYTSFNCKSFDYCPDLGTCFLGRMHFYDVPKANIQQEPMCNHYSRNYINEFLSTAHKTVQLRDNRIVANVAAEECAKLCVEEPTFTCMSFDFCANISECRLSDASVSNTGQVTLEASAYCDVYSRQSTSGGSSSSSKSSSSGFSSASMGGLGFAMLALGLAAGAVAVFLYFRRKSLPGDGMQMSFTKLSSDT</sequence>
<dbReference type="PROSITE" id="PS50948">
    <property type="entry name" value="PAN"/>
    <property type="match status" value="6"/>
</dbReference>
<dbReference type="PANTHER" id="PTHR36902">
    <property type="entry name" value="ENRICHED IN SURFACE-LABELED PROTEOME PROTEIN 9"/>
    <property type="match status" value="1"/>
</dbReference>
<dbReference type="OrthoDB" id="5983572at2759"/>
<evidence type="ECO:0000313" key="3">
    <source>
        <dbReference type="EMBL" id="PVD23910.1"/>
    </source>
</evidence>
<feature type="domain" description="Apple" evidence="2">
    <location>
        <begin position="1807"/>
        <end position="1886"/>
    </location>
</feature>
<dbReference type="PANTHER" id="PTHR36902:SF1">
    <property type="entry name" value="ENRICHED IN SURFACE-LABELED PROTEOME PROTEIN 9"/>
    <property type="match status" value="1"/>
</dbReference>
<feature type="domain" description="Apple" evidence="2">
    <location>
        <begin position="322"/>
        <end position="401"/>
    </location>
</feature>
<evidence type="ECO:0000313" key="4">
    <source>
        <dbReference type="Proteomes" id="UP000245119"/>
    </source>
</evidence>
<dbReference type="Gene3D" id="3.50.4.10">
    <property type="entry name" value="Hepatocyte Growth Factor"/>
    <property type="match status" value="9"/>
</dbReference>
<feature type="domain" description="Apple" evidence="2">
    <location>
        <begin position="1960"/>
        <end position="2047"/>
    </location>
</feature>
<reference evidence="3 4" key="1">
    <citation type="submission" date="2018-04" db="EMBL/GenBank/DDBJ databases">
        <title>The genome of golden apple snail Pomacea canaliculata provides insight into stress tolerance and invasive adaptation.</title>
        <authorList>
            <person name="Liu C."/>
            <person name="Liu B."/>
            <person name="Ren Y."/>
            <person name="Zhang Y."/>
            <person name="Wang H."/>
            <person name="Li S."/>
            <person name="Jiang F."/>
            <person name="Yin L."/>
            <person name="Zhang G."/>
            <person name="Qian W."/>
            <person name="Fan W."/>
        </authorList>
    </citation>
    <scope>NUCLEOTIDE SEQUENCE [LARGE SCALE GENOMIC DNA]</scope>
    <source>
        <strain evidence="3">SZHN2017</strain>
        <tissue evidence="3">Muscle</tissue>
    </source>
</reference>
<dbReference type="SMART" id="SM00473">
    <property type="entry name" value="PAN_AP"/>
    <property type="match status" value="5"/>
</dbReference>
<keyword evidence="1" id="KW-0812">Transmembrane</keyword>
<dbReference type="Pfam" id="PF25898">
    <property type="entry name" value="LolA_2nd_metazoa"/>
    <property type="match status" value="2"/>
</dbReference>
<dbReference type="InterPro" id="IPR003609">
    <property type="entry name" value="Pan_app"/>
</dbReference>
<feature type="domain" description="Apple" evidence="2">
    <location>
        <begin position="475"/>
        <end position="558"/>
    </location>
</feature>
<dbReference type="Proteomes" id="UP000245119">
    <property type="component" value="Linkage Group LG10"/>
</dbReference>
<feature type="domain" description="Apple" evidence="2">
    <location>
        <begin position="1127"/>
        <end position="1209"/>
    </location>
</feature>
<keyword evidence="1" id="KW-1133">Transmembrane helix</keyword>
<evidence type="ECO:0000256" key="1">
    <source>
        <dbReference type="SAM" id="Phobius"/>
    </source>
</evidence>
<gene>
    <name evidence="3" type="ORF">C0Q70_17186</name>
</gene>
<name>A0A2T7NRV8_POMCA</name>
<dbReference type="SUPFAM" id="SSF57414">
    <property type="entry name" value="Hairpin loop containing domain-like"/>
    <property type="match status" value="9"/>
</dbReference>
<feature type="transmembrane region" description="Helical" evidence="1">
    <location>
        <begin position="2068"/>
        <end position="2091"/>
    </location>
</feature>
<proteinExistence type="predicted"/>
<comment type="caution">
    <text evidence="3">The sequence shown here is derived from an EMBL/GenBank/DDBJ whole genome shotgun (WGS) entry which is preliminary data.</text>
</comment>
<protein>
    <recommendedName>
        <fullName evidence="2">Apple domain-containing protein</fullName>
    </recommendedName>
</protein>
<dbReference type="CDD" id="cd01099">
    <property type="entry name" value="PAN_AP_HGF"/>
    <property type="match status" value="4"/>
</dbReference>
<dbReference type="InterPro" id="IPR058831">
    <property type="entry name" value="LolA-like_dom_2nd"/>
</dbReference>
<evidence type="ECO:0000259" key="2">
    <source>
        <dbReference type="PROSITE" id="PS50948"/>
    </source>
</evidence>
<accession>A0A2T7NRV8</accession>
<dbReference type="Pfam" id="PF00024">
    <property type="entry name" value="PAN_1"/>
    <property type="match status" value="6"/>
</dbReference>
<dbReference type="EMBL" id="PZQS01000010">
    <property type="protein sequence ID" value="PVD23910.1"/>
    <property type="molecule type" value="Genomic_DNA"/>
</dbReference>
<keyword evidence="1" id="KW-0472">Membrane</keyword>